<name>A0A265N6C3_9BACI</name>
<gene>
    <name evidence="2" type="primary">sspJ</name>
    <name evidence="2" type="ORF">CIL03_17330</name>
</gene>
<protein>
    <submittedName>
        <fullName evidence="2">Small, acid-soluble spore protein, SspJ family</fullName>
    </submittedName>
</protein>
<feature type="compositionally biased region" description="Basic and acidic residues" evidence="1">
    <location>
        <begin position="43"/>
        <end position="53"/>
    </location>
</feature>
<dbReference type="Pfam" id="PF09575">
    <property type="entry name" value="Spore_SspJ"/>
    <property type="match status" value="1"/>
</dbReference>
<evidence type="ECO:0000313" key="2">
    <source>
        <dbReference type="EMBL" id="OZU87351.1"/>
    </source>
</evidence>
<feature type="region of interest" description="Disordered" evidence="1">
    <location>
        <begin position="1"/>
        <end position="53"/>
    </location>
</feature>
<sequence length="53" mass="5840">MSAYKNGENQNLQSMTAKNDQALQSALDDAEQALAGDPLQEAVKQKKSEQQFK</sequence>
<dbReference type="NCBIfam" id="TIGR02863">
    <property type="entry name" value="spore_sspJ"/>
    <property type="match status" value="1"/>
</dbReference>
<accession>A0A265N6C3</accession>
<dbReference type="InterPro" id="IPR014220">
    <property type="entry name" value="SASP_SspJ"/>
</dbReference>
<dbReference type="EMBL" id="NPMS01000011">
    <property type="protein sequence ID" value="OZU87351.1"/>
    <property type="molecule type" value="Genomic_DNA"/>
</dbReference>
<comment type="caution">
    <text evidence="2">The sequence shown here is derived from an EMBL/GenBank/DDBJ whole genome shotgun (WGS) entry which is preliminary data.</text>
</comment>
<organism evidence="2 3">
    <name type="scientific">Virgibacillus indicus</name>
    <dbReference type="NCBI Taxonomy" id="2024554"/>
    <lineage>
        <taxon>Bacteria</taxon>
        <taxon>Bacillati</taxon>
        <taxon>Bacillota</taxon>
        <taxon>Bacilli</taxon>
        <taxon>Bacillales</taxon>
        <taxon>Bacillaceae</taxon>
        <taxon>Virgibacillus</taxon>
    </lineage>
</organism>
<dbReference type="Proteomes" id="UP000216498">
    <property type="component" value="Unassembled WGS sequence"/>
</dbReference>
<feature type="compositionally biased region" description="Polar residues" evidence="1">
    <location>
        <begin position="7"/>
        <end position="24"/>
    </location>
</feature>
<proteinExistence type="predicted"/>
<dbReference type="AlphaFoldDB" id="A0A265N6C3"/>
<dbReference type="RefSeq" id="WP_094887140.1">
    <property type="nucleotide sequence ID" value="NZ_NPMS01000011.1"/>
</dbReference>
<evidence type="ECO:0000313" key="3">
    <source>
        <dbReference type="Proteomes" id="UP000216498"/>
    </source>
</evidence>
<keyword evidence="3" id="KW-1185">Reference proteome</keyword>
<reference evidence="2 3" key="1">
    <citation type="submission" date="2017-08" db="EMBL/GenBank/DDBJ databases">
        <title>Virgibacillus indicus sp. nov. and Virgibacillus profoundi sp. nov, two moderately halophilic bacteria isolated from marine sediment by using the Microfluidic Streak Plate.</title>
        <authorList>
            <person name="Xu B."/>
            <person name="Hu B."/>
            <person name="Wang J."/>
            <person name="Zhu Y."/>
            <person name="Huang L."/>
            <person name="Du W."/>
            <person name="Huang Y."/>
        </authorList>
    </citation>
    <scope>NUCLEOTIDE SEQUENCE [LARGE SCALE GENOMIC DNA]</scope>
    <source>
        <strain evidence="2 3">IO3-P2-C2</strain>
    </source>
</reference>
<evidence type="ECO:0000256" key="1">
    <source>
        <dbReference type="SAM" id="MobiDB-lite"/>
    </source>
</evidence>